<sequence length="253" mass="28423">KGTTVSLVFDQDIILSEEATNDLAITVIGTVEEDGSKHVTEILVPADICNKSDYLQALVNESDDKTEITLGDANSQDNFHDKEGTLVWLARLQGLSQQRMQELGLWEISLLGLWYAICYWDLHQDKNGKVVLKEWFDNWYDTSMADADMTIYIARALAYPCYVFNHAAGYAKVTKYLAYNHVGHVKERPPKGFKGGKHLHIGERELVGPLNHARGGLRKSLLGIFLGLVVPIFVRRFFAVPTAIKRLRMSEGA</sequence>
<keyword evidence="3" id="KW-1185">Reference proteome</keyword>
<name>A0A9P4H1K3_9PLEO</name>
<feature type="transmembrane region" description="Helical" evidence="1">
    <location>
        <begin position="220"/>
        <end position="238"/>
    </location>
</feature>
<dbReference type="OrthoDB" id="268428at2759"/>
<evidence type="ECO:0000256" key="1">
    <source>
        <dbReference type="SAM" id="Phobius"/>
    </source>
</evidence>
<reference evidence="2" key="1">
    <citation type="journal article" date="2020" name="Stud. Mycol.">
        <title>101 Dothideomycetes genomes: a test case for predicting lifestyles and emergence of pathogens.</title>
        <authorList>
            <person name="Haridas S."/>
            <person name="Albert R."/>
            <person name="Binder M."/>
            <person name="Bloem J."/>
            <person name="Labutti K."/>
            <person name="Salamov A."/>
            <person name="Andreopoulos B."/>
            <person name="Baker S."/>
            <person name="Barry K."/>
            <person name="Bills G."/>
            <person name="Bluhm B."/>
            <person name="Cannon C."/>
            <person name="Castanera R."/>
            <person name="Culley D."/>
            <person name="Daum C."/>
            <person name="Ezra D."/>
            <person name="Gonzalez J."/>
            <person name="Henrissat B."/>
            <person name="Kuo A."/>
            <person name="Liang C."/>
            <person name="Lipzen A."/>
            <person name="Lutzoni F."/>
            <person name="Magnuson J."/>
            <person name="Mondo S."/>
            <person name="Nolan M."/>
            <person name="Ohm R."/>
            <person name="Pangilinan J."/>
            <person name="Park H.-J."/>
            <person name="Ramirez L."/>
            <person name="Alfaro M."/>
            <person name="Sun H."/>
            <person name="Tritt A."/>
            <person name="Yoshinaga Y."/>
            <person name="Zwiers L.-H."/>
            <person name="Turgeon B."/>
            <person name="Goodwin S."/>
            <person name="Spatafora J."/>
            <person name="Crous P."/>
            <person name="Grigoriev I."/>
        </authorList>
    </citation>
    <scope>NUCLEOTIDE SEQUENCE</scope>
    <source>
        <strain evidence="2">CBS 110217</strain>
    </source>
</reference>
<proteinExistence type="predicted"/>
<dbReference type="EMBL" id="ML978265">
    <property type="protein sequence ID" value="KAF2025445.1"/>
    <property type="molecule type" value="Genomic_DNA"/>
</dbReference>
<feature type="non-terminal residue" evidence="2">
    <location>
        <position position="1"/>
    </location>
</feature>
<evidence type="ECO:0000313" key="2">
    <source>
        <dbReference type="EMBL" id="KAF2025445.1"/>
    </source>
</evidence>
<protein>
    <submittedName>
        <fullName evidence="2">Uncharacterized protein</fullName>
    </submittedName>
</protein>
<accession>A0A9P4H1K3</accession>
<dbReference type="Proteomes" id="UP000799777">
    <property type="component" value="Unassembled WGS sequence"/>
</dbReference>
<keyword evidence="1" id="KW-0812">Transmembrane</keyword>
<dbReference type="AlphaFoldDB" id="A0A9P4H1K3"/>
<comment type="caution">
    <text evidence="2">The sequence shown here is derived from an EMBL/GenBank/DDBJ whole genome shotgun (WGS) entry which is preliminary data.</text>
</comment>
<organism evidence="2 3">
    <name type="scientific">Setomelanomma holmii</name>
    <dbReference type="NCBI Taxonomy" id="210430"/>
    <lineage>
        <taxon>Eukaryota</taxon>
        <taxon>Fungi</taxon>
        <taxon>Dikarya</taxon>
        <taxon>Ascomycota</taxon>
        <taxon>Pezizomycotina</taxon>
        <taxon>Dothideomycetes</taxon>
        <taxon>Pleosporomycetidae</taxon>
        <taxon>Pleosporales</taxon>
        <taxon>Pleosporineae</taxon>
        <taxon>Phaeosphaeriaceae</taxon>
        <taxon>Setomelanomma</taxon>
    </lineage>
</organism>
<evidence type="ECO:0000313" key="3">
    <source>
        <dbReference type="Proteomes" id="UP000799777"/>
    </source>
</evidence>
<keyword evidence="1" id="KW-1133">Transmembrane helix</keyword>
<keyword evidence="1" id="KW-0472">Membrane</keyword>
<gene>
    <name evidence="2" type="ORF">EK21DRAFT_76351</name>
</gene>